<dbReference type="Proteomes" id="UP000308199">
    <property type="component" value="Unassembled WGS sequence"/>
</dbReference>
<gene>
    <name evidence="4" type="ORF">EW145_g3174</name>
</gene>
<evidence type="ECO:0000259" key="3">
    <source>
        <dbReference type="Pfam" id="PF01370"/>
    </source>
</evidence>
<dbReference type="AlphaFoldDB" id="A0A4S4L896"/>
<evidence type="ECO:0000256" key="2">
    <source>
        <dbReference type="ARBA" id="ARBA00023445"/>
    </source>
</evidence>
<dbReference type="PANTHER" id="PTHR10366:SF564">
    <property type="entry name" value="STEROL-4-ALPHA-CARBOXYLATE 3-DEHYDROGENASE, DECARBOXYLATING"/>
    <property type="match status" value="1"/>
</dbReference>
<dbReference type="Gene3D" id="3.40.50.720">
    <property type="entry name" value="NAD(P)-binding Rossmann-like Domain"/>
    <property type="match status" value="1"/>
</dbReference>
<dbReference type="GO" id="GO:0016616">
    <property type="term" value="F:oxidoreductase activity, acting on the CH-OH group of donors, NAD or NADP as acceptor"/>
    <property type="evidence" value="ECO:0007669"/>
    <property type="project" value="TreeGrafter"/>
</dbReference>
<evidence type="ECO:0000313" key="4">
    <source>
        <dbReference type="EMBL" id="THH07729.1"/>
    </source>
</evidence>
<dbReference type="OrthoDB" id="2735536at2759"/>
<reference evidence="4 5" key="1">
    <citation type="submission" date="2019-02" db="EMBL/GenBank/DDBJ databases">
        <title>Genome sequencing of the rare red list fungi Phellinidium pouzarii.</title>
        <authorList>
            <person name="Buettner E."/>
            <person name="Kellner H."/>
        </authorList>
    </citation>
    <scope>NUCLEOTIDE SEQUENCE [LARGE SCALE GENOMIC DNA]</scope>
    <source>
        <strain evidence="4 5">DSM 108285</strain>
    </source>
</reference>
<feature type="domain" description="NAD-dependent epimerase/dehydratase" evidence="3">
    <location>
        <begin position="10"/>
        <end position="268"/>
    </location>
</feature>
<dbReference type="CDD" id="cd05227">
    <property type="entry name" value="AR_SDR_e"/>
    <property type="match status" value="1"/>
</dbReference>
<dbReference type="InterPro" id="IPR001509">
    <property type="entry name" value="Epimerase_deHydtase"/>
</dbReference>
<dbReference type="EMBL" id="SGPK01000129">
    <property type="protein sequence ID" value="THH07729.1"/>
    <property type="molecule type" value="Genomic_DNA"/>
</dbReference>
<evidence type="ECO:0000256" key="1">
    <source>
        <dbReference type="ARBA" id="ARBA00023002"/>
    </source>
</evidence>
<sequence length="346" mass="37873">MPAVSSPAKVLVSGANGFLAVYIIKDLLERGYTIRGTVRSESKNAYLLNLFKKEAQDGKFELVVVPDITAPGAFDEAVKGVDAIEHTASPYHYKADDPSEIIDPAVKGTIGILESVLKHAGPQLKRVVVTSSISAIMSPESNGVLTEKNWNDSSITQVRELGRAADQGAKYRASKSLAEKVAWEFVEKNKSKIAWDLTTLCPPFVYGPILHDVRSPEELNSSMALFYEAIFTKRKTLGELAQIQSGWVDARDVSLGHVRALEVPAAGGERFILSGGEAIWQDWFDVLNELDIPDFNVPVGTPGAGKAFKYKQTFDNSKAKEVLGIKFHEKPETALDIVNDLRAKGW</sequence>
<evidence type="ECO:0000313" key="5">
    <source>
        <dbReference type="Proteomes" id="UP000308199"/>
    </source>
</evidence>
<keyword evidence="5" id="KW-1185">Reference proteome</keyword>
<organism evidence="4 5">
    <name type="scientific">Phellinidium pouzarii</name>
    <dbReference type="NCBI Taxonomy" id="167371"/>
    <lineage>
        <taxon>Eukaryota</taxon>
        <taxon>Fungi</taxon>
        <taxon>Dikarya</taxon>
        <taxon>Basidiomycota</taxon>
        <taxon>Agaricomycotina</taxon>
        <taxon>Agaricomycetes</taxon>
        <taxon>Hymenochaetales</taxon>
        <taxon>Hymenochaetaceae</taxon>
        <taxon>Phellinidium</taxon>
    </lineage>
</organism>
<comment type="caution">
    <text evidence="4">The sequence shown here is derived from an EMBL/GenBank/DDBJ whole genome shotgun (WGS) entry which is preliminary data.</text>
</comment>
<proteinExistence type="inferred from homology"/>
<accession>A0A4S4L896</accession>
<dbReference type="InterPro" id="IPR036291">
    <property type="entry name" value="NAD(P)-bd_dom_sf"/>
</dbReference>
<dbReference type="SUPFAM" id="SSF51735">
    <property type="entry name" value="NAD(P)-binding Rossmann-fold domains"/>
    <property type="match status" value="1"/>
</dbReference>
<dbReference type="PANTHER" id="PTHR10366">
    <property type="entry name" value="NAD DEPENDENT EPIMERASE/DEHYDRATASE"/>
    <property type="match status" value="1"/>
</dbReference>
<keyword evidence="1" id="KW-0560">Oxidoreductase</keyword>
<name>A0A4S4L896_9AGAM</name>
<dbReference type="InterPro" id="IPR050425">
    <property type="entry name" value="NAD(P)_dehydrat-like"/>
</dbReference>
<comment type="similarity">
    <text evidence="2">Belongs to the NAD(P)-dependent epimerase/dehydratase family. Dihydroflavonol-4-reductase subfamily.</text>
</comment>
<protein>
    <recommendedName>
        <fullName evidence="3">NAD-dependent epimerase/dehydratase domain-containing protein</fullName>
    </recommendedName>
</protein>
<dbReference type="Pfam" id="PF01370">
    <property type="entry name" value="Epimerase"/>
    <property type="match status" value="1"/>
</dbReference>